<organism evidence="1 2">
    <name type="scientific">Cellulomonas septica</name>
    <dbReference type="NCBI Taxonomy" id="285080"/>
    <lineage>
        <taxon>Bacteria</taxon>
        <taxon>Bacillati</taxon>
        <taxon>Actinomycetota</taxon>
        <taxon>Actinomycetes</taxon>
        <taxon>Micrococcales</taxon>
        <taxon>Cellulomonadaceae</taxon>
        <taxon>Cellulomonas</taxon>
    </lineage>
</organism>
<gene>
    <name evidence="1" type="ORF">HGA02_05375</name>
</gene>
<dbReference type="Proteomes" id="UP000777774">
    <property type="component" value="Unassembled WGS sequence"/>
</dbReference>
<dbReference type="PANTHER" id="PTHR38074:SF1">
    <property type="entry name" value="ALTERED INHERITANCE OF MITOCHONDRIA PROTEIN 24, MITOCHONDRIAL"/>
    <property type="match status" value="1"/>
</dbReference>
<dbReference type="PANTHER" id="PTHR38074">
    <property type="entry name" value="ALTERED INHERITANCE OF MITOCHONDRIA PROTEIN 24, MITOCHONDRIAL"/>
    <property type="match status" value="1"/>
</dbReference>
<dbReference type="InterPro" id="IPR036983">
    <property type="entry name" value="AIM24_sf"/>
</dbReference>
<sequence>MFGTSLEAATTDRFALQNDKMLRVHLDGEVLARQGSMVAYQGEMSFAHQGSGGVQKFLKKAFTGEGVPLMKVTGRGDLFLADDASEVHVVTLEGDSITVSGRNVLAFDTSLQWDIRRVEGASMMAGGLFNTVFTGVGQLAITSFGPPVILDVDQPTYADAQSAIAWSSTLQTAAKSSMSAGALVGRGSGEAMQIAFSGQGFVIVQASEGPRIVQQNG</sequence>
<proteinExistence type="predicted"/>
<dbReference type="Gene3D" id="3.60.160.10">
    <property type="entry name" value="Mitochondrial biogenesis AIM24"/>
    <property type="match status" value="1"/>
</dbReference>
<comment type="caution">
    <text evidence="1">The sequence shown here is derived from an EMBL/GenBank/DDBJ whole genome shotgun (WGS) entry which is preliminary data.</text>
</comment>
<dbReference type="SUPFAM" id="SSF51219">
    <property type="entry name" value="TRAP-like"/>
    <property type="match status" value="1"/>
</dbReference>
<dbReference type="EMBL" id="JAAXOY010000083">
    <property type="protein sequence ID" value="NKY38982.1"/>
    <property type="molecule type" value="Genomic_DNA"/>
</dbReference>
<keyword evidence="2" id="KW-1185">Reference proteome</keyword>
<dbReference type="InterPro" id="IPR002838">
    <property type="entry name" value="AIM24"/>
</dbReference>
<name>A0ABX1K076_9CELL</name>
<evidence type="ECO:0000313" key="2">
    <source>
        <dbReference type="Proteomes" id="UP000777774"/>
    </source>
</evidence>
<reference evidence="1 2" key="1">
    <citation type="submission" date="2020-04" db="EMBL/GenBank/DDBJ databases">
        <title>MicrobeNet Type strains.</title>
        <authorList>
            <person name="Nicholson A.C."/>
        </authorList>
    </citation>
    <scope>NUCLEOTIDE SEQUENCE [LARGE SCALE GENOMIC DNA]</scope>
    <source>
        <strain evidence="1 2">ATCC BAA-787</strain>
    </source>
</reference>
<dbReference type="Pfam" id="PF01987">
    <property type="entry name" value="AIM24"/>
    <property type="match status" value="1"/>
</dbReference>
<accession>A0ABX1K076</accession>
<evidence type="ECO:0000313" key="1">
    <source>
        <dbReference type="EMBL" id="NKY38982.1"/>
    </source>
</evidence>
<protein>
    <submittedName>
        <fullName evidence="1">AIM24 family protein</fullName>
    </submittedName>
</protein>
<dbReference type="InterPro" id="IPR016031">
    <property type="entry name" value="Trp_RNA-bd_attenuator-like_dom"/>
</dbReference>